<dbReference type="AlphaFoldDB" id="I4CBK9"/>
<keyword evidence="4" id="KW-0479">Metal-binding</keyword>
<keyword evidence="5" id="KW-0732">Signal</keyword>
<dbReference type="InterPro" id="IPR006128">
    <property type="entry name" value="Lipoprotein_PsaA-like"/>
</dbReference>
<dbReference type="PANTHER" id="PTHR42953">
    <property type="entry name" value="HIGH-AFFINITY ZINC UPTAKE SYSTEM PROTEIN ZNUA-RELATED"/>
    <property type="match status" value="1"/>
</dbReference>
<evidence type="ECO:0000256" key="6">
    <source>
        <dbReference type="RuleBase" id="RU003512"/>
    </source>
</evidence>
<dbReference type="GO" id="GO:0046872">
    <property type="term" value="F:metal ion binding"/>
    <property type="evidence" value="ECO:0007669"/>
    <property type="project" value="UniProtKB-KW"/>
</dbReference>
<dbReference type="STRING" id="706587.Desti_4316"/>
<evidence type="ECO:0000256" key="4">
    <source>
        <dbReference type="ARBA" id="ARBA00022723"/>
    </source>
</evidence>
<organism evidence="8 9">
    <name type="scientific">Desulfomonile tiedjei (strain ATCC 49306 / DSM 6799 / DCB-1)</name>
    <dbReference type="NCBI Taxonomy" id="706587"/>
    <lineage>
        <taxon>Bacteria</taxon>
        <taxon>Pseudomonadati</taxon>
        <taxon>Thermodesulfobacteriota</taxon>
        <taxon>Desulfomonilia</taxon>
        <taxon>Desulfomonilales</taxon>
        <taxon>Desulfomonilaceae</taxon>
        <taxon>Desulfomonile</taxon>
    </lineage>
</organism>
<evidence type="ECO:0000256" key="5">
    <source>
        <dbReference type="ARBA" id="ARBA00022729"/>
    </source>
</evidence>
<sequence length="350" mass="38603">MFIVASAPQVWGLEMSREVRYDSETIFWMKRTAGNTISGTFYTTIVTSFLLVCVLMLWGRVSHVHAQQAEKPVGSHKPVIVASTTQIADFARQIVGDRWHVVSILAPGADPHTYMPTPKDAQIAASADLTIENGLHLEGKNWMATLAKDAGKPLITATEGLKPIVLEQGGEQINDPHAWFSPRNAAIYVNNILRAVSRMDPDGAVEYSARAKLYLQELRVLDAWIREQFNQVHPQQRILVTSHDAFNYFAKEYGFKNEAPIGWSTGAELGAGMTPDKLRQVMQSIKSRGVKALFVESSVNPKLMREIASETGTKIGGQLYSDSMGEAGTAGETYIGMMRENVLTIVTALH</sequence>
<dbReference type="GO" id="GO:0007155">
    <property type="term" value="P:cell adhesion"/>
    <property type="evidence" value="ECO:0007669"/>
    <property type="project" value="InterPro"/>
</dbReference>
<evidence type="ECO:0000313" key="8">
    <source>
        <dbReference type="EMBL" id="AFM26950.1"/>
    </source>
</evidence>
<comment type="subcellular location">
    <subcellularLocation>
        <location evidence="1">Cell envelope</location>
    </subcellularLocation>
</comment>
<keyword evidence="7" id="KW-1133">Transmembrane helix</keyword>
<evidence type="ECO:0000256" key="1">
    <source>
        <dbReference type="ARBA" id="ARBA00004196"/>
    </source>
</evidence>
<dbReference type="PATRIC" id="fig|706587.4.peg.4894"/>
<proteinExistence type="inferred from homology"/>
<evidence type="ECO:0000256" key="7">
    <source>
        <dbReference type="SAM" id="Phobius"/>
    </source>
</evidence>
<dbReference type="KEGG" id="dti:Desti_4316"/>
<dbReference type="PRINTS" id="PR00691">
    <property type="entry name" value="ADHESINB"/>
</dbReference>
<keyword evidence="3 6" id="KW-0813">Transport</keyword>
<accession>I4CBK9</accession>
<reference evidence="9" key="1">
    <citation type="submission" date="2012-06" db="EMBL/GenBank/DDBJ databases">
        <title>Complete sequence of chromosome of Desulfomonile tiedjei DSM 6799.</title>
        <authorList>
            <person name="Lucas S."/>
            <person name="Copeland A."/>
            <person name="Lapidus A."/>
            <person name="Glavina del Rio T."/>
            <person name="Dalin E."/>
            <person name="Tice H."/>
            <person name="Bruce D."/>
            <person name="Goodwin L."/>
            <person name="Pitluck S."/>
            <person name="Peters L."/>
            <person name="Ovchinnikova G."/>
            <person name="Zeytun A."/>
            <person name="Lu M."/>
            <person name="Kyrpides N."/>
            <person name="Mavromatis K."/>
            <person name="Ivanova N."/>
            <person name="Brettin T."/>
            <person name="Detter J.C."/>
            <person name="Han C."/>
            <person name="Larimer F."/>
            <person name="Land M."/>
            <person name="Hauser L."/>
            <person name="Markowitz V."/>
            <person name="Cheng J.-F."/>
            <person name="Hugenholtz P."/>
            <person name="Woyke T."/>
            <person name="Wu D."/>
            <person name="Spring S."/>
            <person name="Schroeder M."/>
            <person name="Brambilla E."/>
            <person name="Klenk H.-P."/>
            <person name="Eisen J.A."/>
        </authorList>
    </citation>
    <scope>NUCLEOTIDE SEQUENCE [LARGE SCALE GENOMIC DNA]</scope>
    <source>
        <strain evidence="9">ATCC 49306 / DSM 6799 / DCB-1</strain>
    </source>
</reference>
<dbReference type="InterPro" id="IPR006127">
    <property type="entry name" value="ZnuA-like"/>
</dbReference>
<keyword evidence="9" id="KW-1185">Reference proteome</keyword>
<gene>
    <name evidence="8" type="ordered locus">Desti_4316</name>
</gene>
<feature type="transmembrane region" description="Helical" evidence="7">
    <location>
        <begin position="39"/>
        <end position="58"/>
    </location>
</feature>
<dbReference type="GO" id="GO:0030001">
    <property type="term" value="P:metal ion transport"/>
    <property type="evidence" value="ECO:0007669"/>
    <property type="project" value="InterPro"/>
</dbReference>
<name>I4CBK9_DESTA</name>
<dbReference type="Gene3D" id="3.40.50.1980">
    <property type="entry name" value="Nitrogenase molybdenum iron protein domain"/>
    <property type="match status" value="2"/>
</dbReference>
<keyword evidence="7" id="KW-0472">Membrane</keyword>
<dbReference type="Pfam" id="PF01297">
    <property type="entry name" value="ZnuA"/>
    <property type="match status" value="1"/>
</dbReference>
<dbReference type="GO" id="GO:0030313">
    <property type="term" value="C:cell envelope"/>
    <property type="evidence" value="ECO:0007669"/>
    <property type="project" value="UniProtKB-SubCell"/>
</dbReference>
<dbReference type="HOGENOM" id="CLU_016838_1_1_7"/>
<protein>
    <submittedName>
        <fullName evidence="8">ABC-type metal ion transport system, periplasmic component/surface adhesin</fullName>
    </submittedName>
</protein>
<keyword evidence="7" id="KW-0812">Transmembrane</keyword>
<dbReference type="Proteomes" id="UP000006055">
    <property type="component" value="Chromosome"/>
</dbReference>
<dbReference type="EMBL" id="CP003360">
    <property type="protein sequence ID" value="AFM26950.1"/>
    <property type="molecule type" value="Genomic_DNA"/>
</dbReference>
<dbReference type="SUPFAM" id="SSF53807">
    <property type="entry name" value="Helical backbone' metal receptor"/>
    <property type="match status" value="1"/>
</dbReference>
<dbReference type="PANTHER" id="PTHR42953:SF1">
    <property type="entry name" value="METAL-BINDING PROTEIN HI_0362-RELATED"/>
    <property type="match status" value="1"/>
</dbReference>
<evidence type="ECO:0000256" key="2">
    <source>
        <dbReference type="ARBA" id="ARBA00011028"/>
    </source>
</evidence>
<dbReference type="PRINTS" id="PR00690">
    <property type="entry name" value="ADHESNFAMILY"/>
</dbReference>
<evidence type="ECO:0000256" key="3">
    <source>
        <dbReference type="ARBA" id="ARBA00022448"/>
    </source>
</evidence>
<dbReference type="InterPro" id="IPR050492">
    <property type="entry name" value="Bact_metal-bind_prot9"/>
</dbReference>
<dbReference type="eggNOG" id="COG0803">
    <property type="taxonomic scope" value="Bacteria"/>
</dbReference>
<evidence type="ECO:0000313" key="9">
    <source>
        <dbReference type="Proteomes" id="UP000006055"/>
    </source>
</evidence>
<comment type="similarity">
    <text evidence="2 6">Belongs to the bacterial solute-binding protein 9 family.</text>
</comment>
<dbReference type="InterPro" id="IPR006129">
    <property type="entry name" value="AdhesinB"/>
</dbReference>